<reference evidence="1" key="2">
    <citation type="submission" date="2015-03" db="UniProtKB">
        <authorList>
            <consortium name="EnsemblPlants"/>
        </authorList>
    </citation>
    <scope>IDENTIFICATION</scope>
</reference>
<dbReference type="Proteomes" id="UP000026960">
    <property type="component" value="Chromosome 11"/>
</dbReference>
<name>A0A0D3HPN1_9ORYZ</name>
<evidence type="ECO:0000313" key="2">
    <source>
        <dbReference type="Proteomes" id="UP000026960"/>
    </source>
</evidence>
<protein>
    <submittedName>
        <fullName evidence="1">Uncharacterized protein</fullName>
    </submittedName>
</protein>
<dbReference type="Gramene" id="OBART11G21910.1">
    <property type="protein sequence ID" value="OBART11G21910.1"/>
    <property type="gene ID" value="OBART11G21910"/>
</dbReference>
<dbReference type="EnsemblPlants" id="OBART11G21910.1">
    <property type="protein sequence ID" value="OBART11G21910.1"/>
    <property type="gene ID" value="OBART11G21910"/>
</dbReference>
<sequence length="101" mass="11396">MGQHNYPTRILIDSSGRQSGVSDKVRGPTAAFAHPAGMRLLPTWHDYSPWKGTAQPLANWHGIVKKLSEDTYQNLTAKAILEELHEQNITIHAEIIYRVSY</sequence>
<keyword evidence="2" id="KW-1185">Reference proteome</keyword>
<dbReference type="AlphaFoldDB" id="A0A0D3HPN1"/>
<organism evidence="1">
    <name type="scientific">Oryza barthii</name>
    <dbReference type="NCBI Taxonomy" id="65489"/>
    <lineage>
        <taxon>Eukaryota</taxon>
        <taxon>Viridiplantae</taxon>
        <taxon>Streptophyta</taxon>
        <taxon>Embryophyta</taxon>
        <taxon>Tracheophyta</taxon>
        <taxon>Spermatophyta</taxon>
        <taxon>Magnoliopsida</taxon>
        <taxon>Liliopsida</taxon>
        <taxon>Poales</taxon>
        <taxon>Poaceae</taxon>
        <taxon>BOP clade</taxon>
        <taxon>Oryzoideae</taxon>
        <taxon>Oryzeae</taxon>
        <taxon>Oryzinae</taxon>
        <taxon>Oryza</taxon>
    </lineage>
</organism>
<accession>A0A0D3HPN1</accession>
<reference evidence="1" key="1">
    <citation type="journal article" date="2009" name="Rice">
        <title>De Novo Next Generation Sequencing of Plant Genomes.</title>
        <authorList>
            <person name="Rounsley S."/>
            <person name="Marri P.R."/>
            <person name="Yu Y."/>
            <person name="He R."/>
            <person name="Sisneros N."/>
            <person name="Goicoechea J.L."/>
            <person name="Lee S.J."/>
            <person name="Angelova A."/>
            <person name="Kudrna D."/>
            <person name="Luo M."/>
            <person name="Affourtit J."/>
            <person name="Desany B."/>
            <person name="Knight J."/>
            <person name="Niazi F."/>
            <person name="Egholm M."/>
            <person name="Wing R.A."/>
        </authorList>
    </citation>
    <scope>NUCLEOTIDE SEQUENCE [LARGE SCALE GENOMIC DNA]</scope>
    <source>
        <strain evidence="1">cv. IRGC 105608</strain>
    </source>
</reference>
<dbReference type="HOGENOM" id="CLU_2376437_0_0_1"/>
<proteinExistence type="predicted"/>
<dbReference type="PaxDb" id="65489-OBART11G21910.1"/>
<evidence type="ECO:0000313" key="1">
    <source>
        <dbReference type="EnsemblPlants" id="OBART11G21910.1"/>
    </source>
</evidence>